<feature type="compositionally biased region" description="Basic and acidic residues" evidence="2">
    <location>
        <begin position="104"/>
        <end position="122"/>
    </location>
</feature>
<feature type="compositionally biased region" description="Polar residues" evidence="2">
    <location>
        <begin position="48"/>
        <end position="62"/>
    </location>
</feature>
<proteinExistence type="inferred from homology"/>
<evidence type="ECO:0000313" key="4">
    <source>
        <dbReference type="Proteomes" id="UP001567538"/>
    </source>
</evidence>
<dbReference type="Proteomes" id="UP001567538">
    <property type="component" value="Unassembled WGS sequence"/>
</dbReference>
<accession>A0ABD1I117</accession>
<dbReference type="PANTHER" id="PTHR31807">
    <property type="entry name" value="AUGMIN FAMILY MEMBER"/>
    <property type="match status" value="1"/>
</dbReference>
<comment type="similarity">
    <text evidence="1">Belongs to the QWRF family.</text>
</comment>
<reference evidence="3 4" key="1">
    <citation type="submission" date="2024-06" db="EMBL/GenBank/DDBJ databases">
        <title>A chromosome level genome sequence of Diviner's sage (Salvia divinorum).</title>
        <authorList>
            <person name="Ford S.A."/>
            <person name="Ro D.-K."/>
            <person name="Ness R.W."/>
            <person name="Phillips M.A."/>
        </authorList>
    </citation>
    <scope>NUCLEOTIDE SEQUENCE [LARGE SCALE GENOMIC DNA]</scope>
    <source>
        <strain evidence="3">SAF-2024a</strain>
        <tissue evidence="3">Leaf</tissue>
    </source>
</reference>
<evidence type="ECO:0000256" key="1">
    <source>
        <dbReference type="ARBA" id="ARBA00010016"/>
    </source>
</evidence>
<feature type="compositionally biased region" description="Basic and acidic residues" evidence="2">
    <location>
        <begin position="200"/>
        <end position="209"/>
    </location>
</feature>
<feature type="compositionally biased region" description="Basic and acidic residues" evidence="2">
    <location>
        <begin position="246"/>
        <end position="263"/>
    </location>
</feature>
<name>A0ABD1I117_SALDI</name>
<feature type="compositionally biased region" description="Basic and acidic residues" evidence="2">
    <location>
        <begin position="63"/>
        <end position="74"/>
    </location>
</feature>
<keyword evidence="4" id="KW-1185">Reference proteome</keyword>
<feature type="region of interest" description="Disordered" evidence="2">
    <location>
        <begin position="233"/>
        <end position="321"/>
    </location>
</feature>
<sequence length="557" mass="61599">MQSHGGGGGATSKKAKSREVSPRYLSPASTTPSSSSSSTIDYYRGSHESPNSILSPIKQNSDQSRKPKTLEKKSGFLRGLWPSSSAPSSSKEKKKAEMLAYLISDERRQESKQRRSKAKSERNTPQALGRQRSCTEFGRFGSQRENSKENRNPILGGSMRYFGKFKFSGTSQSSEDDENIMPGRLSIDEVAVRKKSLSKHVSEPEHLDSGSESSGTCPNFDFSPASYMAPTVSSRKHGIDVPSRFMQDRPQSRRWSDGSDHSSENIYSNNNINSNNNSPKIFNLKKKGSGGLAGSPGSARAPLGENKGKVAEKPPVSPSRRKGVRNILNLGIELVTGRKSLPSLSVLGPGSAENVHQLRLLHNGLAQWRFSNARSEVANQNYVKDCEEKSGHVQIALFKLQQSIIQKKYQLQKEKLEMKLDYIIHSQTEALEAWENMERQHSTALSNTTDCLNSVVCKLPLVDGAKVEPQLASVAMCHASNIATKINMMVTSFQPTVEKTVGVVAELARVAIQETRLLEECLELFKFISALELEERHLRGSIMQLRLMEQQQLGMLA</sequence>
<feature type="compositionally biased region" description="Low complexity" evidence="2">
    <location>
        <begin position="264"/>
        <end position="278"/>
    </location>
</feature>
<dbReference type="AlphaFoldDB" id="A0ABD1I117"/>
<evidence type="ECO:0000256" key="2">
    <source>
        <dbReference type="SAM" id="MobiDB-lite"/>
    </source>
</evidence>
<comment type="caution">
    <text evidence="3">The sequence shown here is derived from an EMBL/GenBank/DDBJ whole genome shotgun (WGS) entry which is preliminary data.</text>
</comment>
<feature type="compositionally biased region" description="Gly residues" evidence="2">
    <location>
        <begin position="1"/>
        <end position="10"/>
    </location>
</feature>
<feature type="region of interest" description="Disordered" evidence="2">
    <location>
        <begin position="195"/>
        <end position="217"/>
    </location>
</feature>
<feature type="region of interest" description="Disordered" evidence="2">
    <location>
        <begin position="1"/>
        <end position="155"/>
    </location>
</feature>
<dbReference type="InterPro" id="IPR007573">
    <property type="entry name" value="QWRF"/>
</dbReference>
<protein>
    <submittedName>
        <fullName evidence="3">QWRF motif-containing protein 3-like</fullName>
    </submittedName>
</protein>
<dbReference type="PANTHER" id="PTHR31807:SF31">
    <property type="entry name" value="QWRF MOTIF PROTEIN (DUF566)-RELATED"/>
    <property type="match status" value="1"/>
</dbReference>
<dbReference type="EMBL" id="JBEAFC010000003">
    <property type="protein sequence ID" value="KAL1562416.1"/>
    <property type="molecule type" value="Genomic_DNA"/>
</dbReference>
<gene>
    <name evidence="3" type="ORF">AAHA92_04995</name>
</gene>
<evidence type="ECO:0000313" key="3">
    <source>
        <dbReference type="EMBL" id="KAL1562416.1"/>
    </source>
</evidence>
<organism evidence="3 4">
    <name type="scientific">Salvia divinorum</name>
    <name type="common">Maria pastora</name>
    <name type="synonym">Diviner's sage</name>
    <dbReference type="NCBI Taxonomy" id="28513"/>
    <lineage>
        <taxon>Eukaryota</taxon>
        <taxon>Viridiplantae</taxon>
        <taxon>Streptophyta</taxon>
        <taxon>Embryophyta</taxon>
        <taxon>Tracheophyta</taxon>
        <taxon>Spermatophyta</taxon>
        <taxon>Magnoliopsida</taxon>
        <taxon>eudicotyledons</taxon>
        <taxon>Gunneridae</taxon>
        <taxon>Pentapetalae</taxon>
        <taxon>asterids</taxon>
        <taxon>lamiids</taxon>
        <taxon>Lamiales</taxon>
        <taxon>Lamiaceae</taxon>
        <taxon>Nepetoideae</taxon>
        <taxon>Mentheae</taxon>
        <taxon>Salviinae</taxon>
        <taxon>Salvia</taxon>
        <taxon>Salvia subgen. Calosphace</taxon>
    </lineage>
</organism>
<feature type="compositionally biased region" description="Low complexity" evidence="2">
    <location>
        <begin position="26"/>
        <end position="39"/>
    </location>
</feature>
<dbReference type="Pfam" id="PF04484">
    <property type="entry name" value="QWRF"/>
    <property type="match status" value="1"/>
</dbReference>